<keyword evidence="4" id="KW-1185">Reference proteome</keyword>
<evidence type="ECO:0000313" key="4">
    <source>
        <dbReference type="Proteomes" id="UP000317369"/>
    </source>
</evidence>
<dbReference type="AlphaFoldDB" id="A0A517YYW2"/>
<reference evidence="3 4" key="1">
    <citation type="submission" date="2019-02" db="EMBL/GenBank/DDBJ databases">
        <title>Deep-cultivation of Planctomycetes and their phenomic and genomic characterization uncovers novel biology.</title>
        <authorList>
            <person name="Wiegand S."/>
            <person name="Jogler M."/>
            <person name="Boedeker C."/>
            <person name="Pinto D."/>
            <person name="Vollmers J."/>
            <person name="Rivas-Marin E."/>
            <person name="Kohn T."/>
            <person name="Peeters S.H."/>
            <person name="Heuer A."/>
            <person name="Rast P."/>
            <person name="Oberbeckmann S."/>
            <person name="Bunk B."/>
            <person name="Jeske O."/>
            <person name="Meyerdierks A."/>
            <person name="Storesund J.E."/>
            <person name="Kallscheuer N."/>
            <person name="Luecker S."/>
            <person name="Lage O.M."/>
            <person name="Pohl T."/>
            <person name="Merkel B.J."/>
            <person name="Hornburger P."/>
            <person name="Mueller R.-W."/>
            <person name="Bruemmer F."/>
            <person name="Labrenz M."/>
            <person name="Spormann A.M."/>
            <person name="Op den Camp H."/>
            <person name="Overmann J."/>
            <person name="Amann R."/>
            <person name="Jetten M.S.M."/>
            <person name="Mascher T."/>
            <person name="Medema M.H."/>
            <person name="Devos D.P."/>
            <person name="Kaster A.-K."/>
            <person name="Ovreas L."/>
            <person name="Rohde M."/>
            <person name="Galperin M.Y."/>
            <person name="Jogler C."/>
        </authorList>
    </citation>
    <scope>NUCLEOTIDE SEQUENCE [LARGE SCALE GENOMIC DNA]</scope>
    <source>
        <strain evidence="3 4">KS4</strain>
    </source>
</reference>
<dbReference type="InterPro" id="IPR018711">
    <property type="entry name" value="NAGPA"/>
</dbReference>
<proteinExistence type="predicted"/>
<dbReference type="Proteomes" id="UP000317369">
    <property type="component" value="Chromosome"/>
</dbReference>
<keyword evidence="1" id="KW-0732">Signal</keyword>
<feature type="domain" description="Phosphodiester glycosidase" evidence="2">
    <location>
        <begin position="108"/>
        <end position="301"/>
    </location>
</feature>
<dbReference type="PANTHER" id="PTHR40446:SF2">
    <property type="entry name" value="N-ACETYLGLUCOSAMINE-1-PHOSPHODIESTER ALPHA-N-ACETYLGLUCOSAMINIDASE"/>
    <property type="match status" value="1"/>
</dbReference>
<dbReference type="OrthoDB" id="9809781at2"/>
<dbReference type="KEGG" id="pcor:KS4_34930"/>
<feature type="chain" id="PRO_5022022323" description="Phosphodiester glycosidase domain-containing protein" evidence="1">
    <location>
        <begin position="23"/>
        <end position="523"/>
    </location>
</feature>
<evidence type="ECO:0000313" key="3">
    <source>
        <dbReference type="EMBL" id="QDU35412.1"/>
    </source>
</evidence>
<sequence precursor="true">MNKVWRIVGCCVLIVSSSQLWAEDESIGQWDISGKMESADPFIGVKHTQIIQQIPRPTVINIIEINPKAEGIRFLCSPANGDPNGDEPGDPNLEVTRLHTFDYVKQTKAQIGINTAFYGSISNEHHFADIKGLAASEGDVYSNFYKGWPALNITADNQAMLIKSAEPKANNAKTIPSNAPLYNTIGGSHILLENGVMPETKRWSFTTGRHPRTAVGWKEDGTILLVIVDGRQARFSEGMTLFELADLFRDLSCVNAINLDGGGSTTLVMGDPNVRIANNPSDTFENGETGRARFVAASLLVFAKPNPEYTKPIVMAIKPKPIEALPYPQEKIVLHEQSIGSQNFVKQHPTSVSNIGIEGEITSSLHNAAHRKSHIAEQFSFQRSTQKSKLVMRHLYGEGEPKGNIALGRVGTIGYWLRTTNKNLKASIILDDSANPNTNKSKGEERGSTIPIIGDGEWHFYEWDLRVVDHWFNFDGGSGVIDGPNTTLDSILILQDKEHTQVGETMEIMIDTIVYDPKGKMRQ</sequence>
<organism evidence="3 4">
    <name type="scientific">Poriferisphaera corsica</name>
    <dbReference type="NCBI Taxonomy" id="2528020"/>
    <lineage>
        <taxon>Bacteria</taxon>
        <taxon>Pseudomonadati</taxon>
        <taxon>Planctomycetota</taxon>
        <taxon>Phycisphaerae</taxon>
        <taxon>Phycisphaerales</taxon>
        <taxon>Phycisphaeraceae</taxon>
        <taxon>Poriferisphaera</taxon>
    </lineage>
</organism>
<evidence type="ECO:0000256" key="1">
    <source>
        <dbReference type="SAM" id="SignalP"/>
    </source>
</evidence>
<gene>
    <name evidence="3" type="ORF">KS4_34930</name>
</gene>
<evidence type="ECO:0000259" key="2">
    <source>
        <dbReference type="Pfam" id="PF09992"/>
    </source>
</evidence>
<dbReference type="Pfam" id="PF09992">
    <property type="entry name" value="NAGPA"/>
    <property type="match status" value="1"/>
</dbReference>
<accession>A0A517YYW2</accession>
<name>A0A517YYW2_9BACT</name>
<dbReference type="EMBL" id="CP036425">
    <property type="protein sequence ID" value="QDU35412.1"/>
    <property type="molecule type" value="Genomic_DNA"/>
</dbReference>
<feature type="signal peptide" evidence="1">
    <location>
        <begin position="1"/>
        <end position="22"/>
    </location>
</feature>
<dbReference type="RefSeq" id="WP_145080725.1">
    <property type="nucleotide sequence ID" value="NZ_CP036425.1"/>
</dbReference>
<protein>
    <recommendedName>
        <fullName evidence="2">Phosphodiester glycosidase domain-containing protein</fullName>
    </recommendedName>
</protein>
<dbReference type="PANTHER" id="PTHR40446">
    <property type="entry name" value="N-ACETYLGLUCOSAMINE-1-PHOSPHODIESTER ALPHA-N-ACETYLGLUCOSAMINIDASE"/>
    <property type="match status" value="1"/>
</dbReference>